<protein>
    <submittedName>
        <fullName evidence="2">DUF839 domain-containing protein</fullName>
    </submittedName>
</protein>
<dbReference type="AlphaFoldDB" id="A0A433MDK2"/>
<dbReference type="RefSeq" id="WP_126018911.1">
    <property type="nucleotide sequence ID" value="NZ_RXFT01000001.1"/>
</dbReference>
<dbReference type="EMBL" id="RXFT01000001">
    <property type="protein sequence ID" value="RUR65845.1"/>
    <property type="molecule type" value="Genomic_DNA"/>
</dbReference>
<dbReference type="Proteomes" id="UP000281118">
    <property type="component" value="Unassembled WGS sequence"/>
</dbReference>
<dbReference type="PANTHER" id="PTHR35399:SF2">
    <property type="entry name" value="DUF839 DOMAIN-CONTAINING PROTEIN"/>
    <property type="match status" value="1"/>
</dbReference>
<dbReference type="InterPro" id="IPR006311">
    <property type="entry name" value="TAT_signal"/>
</dbReference>
<dbReference type="PANTHER" id="PTHR35399">
    <property type="entry name" value="SLR8030 PROTEIN"/>
    <property type="match status" value="1"/>
</dbReference>
<dbReference type="PROSITE" id="PS51318">
    <property type="entry name" value="TAT"/>
    <property type="match status" value="1"/>
</dbReference>
<evidence type="ECO:0000313" key="2">
    <source>
        <dbReference type="EMBL" id="RUR65845.1"/>
    </source>
</evidence>
<gene>
    <name evidence="2" type="ORF">EJP67_02100</name>
</gene>
<dbReference type="SUPFAM" id="SSF63829">
    <property type="entry name" value="Calcium-dependent phosphotriesterase"/>
    <property type="match status" value="1"/>
</dbReference>
<name>A0A433MDK2_9BURK</name>
<reference evidence="2 3" key="1">
    <citation type="submission" date="2018-12" db="EMBL/GenBank/DDBJ databases">
        <title>The genome sequences of Variovorax guangxiensis DSM 27352.</title>
        <authorList>
            <person name="Gao J."/>
            <person name="Sun J."/>
        </authorList>
    </citation>
    <scope>NUCLEOTIDE SEQUENCE [LARGE SCALE GENOMIC DNA]</scope>
    <source>
        <strain evidence="2 3">DSM 27352</strain>
    </source>
</reference>
<feature type="compositionally biased region" description="Basic and acidic residues" evidence="1">
    <location>
        <begin position="615"/>
        <end position="624"/>
    </location>
</feature>
<dbReference type="InterPro" id="IPR008557">
    <property type="entry name" value="PhoX"/>
</dbReference>
<dbReference type="PROSITE" id="PS51257">
    <property type="entry name" value="PROKAR_LIPOPROTEIN"/>
    <property type="match status" value="1"/>
</dbReference>
<evidence type="ECO:0000256" key="1">
    <source>
        <dbReference type="SAM" id="MobiDB-lite"/>
    </source>
</evidence>
<feature type="region of interest" description="Disordered" evidence="1">
    <location>
        <begin position="581"/>
        <end position="624"/>
    </location>
</feature>
<organism evidence="2 3">
    <name type="scientific">Variovorax guangxiensis</name>
    <dbReference type="NCBI Taxonomy" id="1775474"/>
    <lineage>
        <taxon>Bacteria</taxon>
        <taxon>Pseudomonadati</taxon>
        <taxon>Pseudomonadota</taxon>
        <taxon>Betaproteobacteria</taxon>
        <taxon>Burkholderiales</taxon>
        <taxon>Comamonadaceae</taxon>
        <taxon>Variovorax</taxon>
    </lineage>
</organism>
<evidence type="ECO:0000313" key="3">
    <source>
        <dbReference type="Proteomes" id="UP000281118"/>
    </source>
</evidence>
<accession>A0A433MDK2</accession>
<dbReference type="Pfam" id="PF05787">
    <property type="entry name" value="PhoX"/>
    <property type="match status" value="1"/>
</dbReference>
<comment type="caution">
    <text evidence="2">The sequence shown here is derived from an EMBL/GenBank/DDBJ whole genome shotgun (WGS) entry which is preliminary data.</text>
</comment>
<proteinExistence type="predicted"/>
<dbReference type="OrthoDB" id="9801383at2"/>
<sequence length="624" mass="67187">MPLDRRHFLIQSGSAAAVVALFGQGCASPSTPTAMGSGEVLGFTGVPASLRDGIVVPPEYEWQLLYPWGSPTGVANRMPSFAPDASNSADDQAVQAGMHHDGMHFFALDASGERGLLVMNHEYTDEQLLHTDGVKEWTAGKVRKSLHAMGVSVIEIRRTDKGWQQALPSPFARRVHGSTPMRIAGPAAGTPLMRTTANPAGDAVFGTFANCAMGVTPWGTYLTCEENFHGYFGGPKDAARNATPAQRRYGTVAGSQWVEYWRFDERFDVSRHPNEPHRFGWVVEIDPFDPTATPVKRTALGRKRQESATCTVAKDGRLVVYMGDDSRFEYIYKFISRDKVRPGTDAAARAANRHLLDEGTLYAARYDAGGRGQWLELTHGRDGLDAANGFADQAEVLIHARLAGDHVGATKMDRPEWIAIHPQSGEVYVTLTNNSQRGDAGKPAPDAANPRANNLFGGILRWREDAGDAAATGFAWDHFALAGDPAQPGSGARYPSAGADAFGAPDGLHFDRGGLLWIQTDMSGQVIGKPPYTALGNNQMLCADPASGRIKRFLTGPNGCEITGCVVTPDRRTLFVNIQHPGEARDDGDTKPNSAWPDGTTPGSARPRSATLAIRRRDGGIVGT</sequence>